<organism evidence="11 12">
    <name type="scientific">Thermocoleostomius sinensis A174</name>
    <dbReference type="NCBI Taxonomy" id="2016057"/>
    <lineage>
        <taxon>Bacteria</taxon>
        <taxon>Bacillati</taxon>
        <taxon>Cyanobacteriota</taxon>
        <taxon>Cyanophyceae</taxon>
        <taxon>Oculatellales</taxon>
        <taxon>Oculatellaceae</taxon>
        <taxon>Thermocoleostomius</taxon>
    </lineage>
</organism>
<keyword evidence="3" id="KW-0050">Antiport</keyword>
<feature type="transmembrane region" description="Helical" evidence="9">
    <location>
        <begin position="246"/>
        <end position="262"/>
    </location>
</feature>
<evidence type="ECO:0000256" key="5">
    <source>
        <dbReference type="ARBA" id="ARBA00022692"/>
    </source>
</evidence>
<feature type="transmembrane region" description="Helical" evidence="9">
    <location>
        <begin position="6"/>
        <end position="25"/>
    </location>
</feature>
<feature type="transmembrane region" description="Helical" evidence="9">
    <location>
        <begin position="369"/>
        <end position="390"/>
    </location>
</feature>
<proteinExistence type="predicted"/>
<keyword evidence="8 9" id="KW-0472">Membrane</keyword>
<keyword evidence="7" id="KW-0406">Ion transport</keyword>
<dbReference type="Pfam" id="PF02254">
    <property type="entry name" value="TrkA_N"/>
    <property type="match status" value="1"/>
</dbReference>
<dbReference type="GO" id="GO:0005886">
    <property type="term" value="C:plasma membrane"/>
    <property type="evidence" value="ECO:0007669"/>
    <property type="project" value="UniProtKB-SubCell"/>
</dbReference>
<dbReference type="InterPro" id="IPR003148">
    <property type="entry name" value="RCK_N"/>
</dbReference>
<feature type="transmembrane region" description="Helical" evidence="9">
    <location>
        <begin position="94"/>
        <end position="114"/>
    </location>
</feature>
<dbReference type="InterPro" id="IPR006153">
    <property type="entry name" value="Cation/H_exchanger_TM"/>
</dbReference>
<dbReference type="Pfam" id="PF00999">
    <property type="entry name" value="Na_H_Exchanger"/>
    <property type="match status" value="1"/>
</dbReference>
<feature type="transmembrane region" description="Helical" evidence="9">
    <location>
        <begin position="152"/>
        <end position="176"/>
    </location>
</feature>
<reference evidence="11" key="1">
    <citation type="submission" date="2022-12" db="EMBL/GenBank/DDBJ databases">
        <title>Polyphasic identification of a Novel Hot-Spring Cyanobacterium Ocullathermofonsia sinensis gen nov. sp. nov. and Genomic Insights on its Adaptations to the Thermal Habitat.</title>
        <authorList>
            <person name="Daroch M."/>
            <person name="Tang J."/>
            <person name="Jiang Y."/>
        </authorList>
    </citation>
    <scope>NUCLEOTIDE SEQUENCE</scope>
    <source>
        <strain evidence="11">PKUAC-SCTA174</strain>
    </source>
</reference>
<dbReference type="InterPro" id="IPR038770">
    <property type="entry name" value="Na+/solute_symporter_sf"/>
</dbReference>
<comment type="subcellular location">
    <subcellularLocation>
        <location evidence="1">Cell membrane</location>
        <topology evidence="1">Multi-pass membrane protein</topology>
    </subcellularLocation>
</comment>
<evidence type="ECO:0000256" key="8">
    <source>
        <dbReference type="ARBA" id="ARBA00023136"/>
    </source>
</evidence>
<evidence type="ECO:0000256" key="3">
    <source>
        <dbReference type="ARBA" id="ARBA00022449"/>
    </source>
</evidence>
<evidence type="ECO:0000256" key="1">
    <source>
        <dbReference type="ARBA" id="ARBA00004651"/>
    </source>
</evidence>
<evidence type="ECO:0000256" key="6">
    <source>
        <dbReference type="ARBA" id="ARBA00022989"/>
    </source>
</evidence>
<evidence type="ECO:0000256" key="7">
    <source>
        <dbReference type="ARBA" id="ARBA00023065"/>
    </source>
</evidence>
<feature type="transmembrane region" description="Helical" evidence="9">
    <location>
        <begin position="274"/>
        <end position="296"/>
    </location>
</feature>
<evidence type="ECO:0000259" key="10">
    <source>
        <dbReference type="PROSITE" id="PS51201"/>
    </source>
</evidence>
<dbReference type="EMBL" id="CP113797">
    <property type="protein sequence ID" value="WAL58146.1"/>
    <property type="molecule type" value="Genomic_DNA"/>
</dbReference>
<dbReference type="Proteomes" id="UP001163152">
    <property type="component" value="Chromosome"/>
</dbReference>
<keyword evidence="4" id="KW-1003">Cell membrane</keyword>
<dbReference type="AlphaFoldDB" id="A0A9E8Z8A7"/>
<keyword evidence="12" id="KW-1185">Reference proteome</keyword>
<dbReference type="Gene3D" id="1.20.1530.20">
    <property type="match status" value="1"/>
</dbReference>
<accession>A0A9E8Z8A7</accession>
<feature type="transmembrane region" description="Helical" evidence="9">
    <location>
        <begin position="54"/>
        <end position="73"/>
    </location>
</feature>
<dbReference type="KEGG" id="tsin:OXH18_13170"/>
<keyword evidence="6 9" id="KW-1133">Transmembrane helix</keyword>
<dbReference type="SUPFAM" id="SSF51735">
    <property type="entry name" value="NAD(P)-binding Rossmann-fold domains"/>
    <property type="match status" value="1"/>
</dbReference>
<gene>
    <name evidence="11" type="ORF">OXH18_13170</name>
</gene>
<feature type="transmembrane region" description="Helical" evidence="9">
    <location>
        <begin position="120"/>
        <end position="140"/>
    </location>
</feature>
<dbReference type="Gene3D" id="3.40.50.720">
    <property type="entry name" value="NAD(P)-binding Rossmann-like Domain"/>
    <property type="match status" value="1"/>
</dbReference>
<name>A0A9E8Z8A7_9CYAN</name>
<dbReference type="PANTHER" id="PTHR32507">
    <property type="entry name" value="NA(+)/H(+) ANTIPORTER 1"/>
    <property type="match status" value="1"/>
</dbReference>
<dbReference type="GO" id="GO:0006813">
    <property type="term" value="P:potassium ion transport"/>
    <property type="evidence" value="ECO:0007669"/>
    <property type="project" value="InterPro"/>
</dbReference>
<dbReference type="GO" id="GO:1902600">
    <property type="term" value="P:proton transmembrane transport"/>
    <property type="evidence" value="ECO:0007669"/>
    <property type="project" value="InterPro"/>
</dbReference>
<feature type="transmembrane region" description="Helical" evidence="9">
    <location>
        <begin position="221"/>
        <end position="240"/>
    </location>
</feature>
<dbReference type="RefSeq" id="WP_268607542.1">
    <property type="nucleotide sequence ID" value="NZ_CP113797.1"/>
</dbReference>
<feature type="transmembrane region" description="Helical" evidence="9">
    <location>
        <begin position="333"/>
        <end position="357"/>
    </location>
</feature>
<evidence type="ECO:0000313" key="11">
    <source>
        <dbReference type="EMBL" id="WAL58146.1"/>
    </source>
</evidence>
<evidence type="ECO:0000256" key="2">
    <source>
        <dbReference type="ARBA" id="ARBA00022448"/>
    </source>
</evidence>
<evidence type="ECO:0000256" key="9">
    <source>
        <dbReference type="SAM" id="Phobius"/>
    </source>
</evidence>
<feature type="transmembrane region" description="Helical" evidence="9">
    <location>
        <begin position="402"/>
        <end position="419"/>
    </location>
</feature>
<feature type="domain" description="RCK N-terminal" evidence="10">
    <location>
        <begin position="400"/>
        <end position="523"/>
    </location>
</feature>
<dbReference type="PANTHER" id="PTHR32507:SF0">
    <property type="entry name" value="NA(+)_H(+) ANTIPORTER 2-RELATED"/>
    <property type="match status" value="1"/>
</dbReference>
<dbReference type="InterPro" id="IPR036291">
    <property type="entry name" value="NAD(P)-bd_dom_sf"/>
</dbReference>
<feature type="transmembrane region" description="Helical" evidence="9">
    <location>
        <begin position="188"/>
        <end position="209"/>
    </location>
</feature>
<dbReference type="PROSITE" id="PS51201">
    <property type="entry name" value="RCK_N"/>
    <property type="match status" value="1"/>
</dbReference>
<dbReference type="GO" id="GO:0015297">
    <property type="term" value="F:antiporter activity"/>
    <property type="evidence" value="ECO:0007669"/>
    <property type="project" value="UniProtKB-KW"/>
</dbReference>
<feature type="transmembrane region" description="Helical" evidence="9">
    <location>
        <begin position="302"/>
        <end position="321"/>
    </location>
</feature>
<keyword evidence="2" id="KW-0813">Transport</keyword>
<evidence type="ECO:0000256" key="4">
    <source>
        <dbReference type="ARBA" id="ARBA00022475"/>
    </source>
</evidence>
<sequence length="636" mass="68281">MDAALTITLQMVIAVIAGISAQVLADYLKVPSIVFLLLFGILLGSDGLDMLHPHLLGTGLEVIVALSVALILFEGGLNLELRDLGKVSGSLRNLVTFGSLITLLGGGMAAHWLSEFPWTIAFLYAALVVVTGPTVISPLLKQVKVDRQVAALLEGEGVLIDPVGAILAVVVLNIILNGAADPLDVIGGLFLRLGIGGGIGAAGGWLLGFTLQRAKLLSDDLKNLVVLASIWGLYSLAQMIRSEAGLMATVVTGIVLGTFSLPEVRALRRFKGQLTILAVSVLFILLSADLSIASIVALGWGALFTVMTLMFVVRPINIWLCTWNSNLNWRQKLFMCWVAPRGIVSASVASLFAILLTERGINGGDSIKALVFLTILSTVFLQGLSARWVARLLGITSTQATGAVIVGCSPLSLLIARVFRDRGESVVLIDTDQEACEEALQQNFKVLTSSALDVKALEEAGLASAGTFLAMTNNGEVNLVLAQRATEEFQPPRVLAVFPSEAQASTQTNALKIQQAFTAQMSLKTWNRYLEDKAIKLGETTLRESGLLFQQAHLKALIRAGELVPILMEREDRLQVMPATEEWQPGDRIIYLLHDPRPKLLRQLAGGNNQADLVLEKLPRVEEIPITATLSLDAGK</sequence>
<protein>
    <submittedName>
        <fullName evidence="11">Cation:proton antiporter</fullName>
    </submittedName>
</protein>
<evidence type="ECO:0000313" key="12">
    <source>
        <dbReference type="Proteomes" id="UP001163152"/>
    </source>
</evidence>
<keyword evidence="5 9" id="KW-0812">Transmembrane</keyword>